<dbReference type="Pfam" id="PF02627">
    <property type="entry name" value="CMD"/>
    <property type="match status" value="1"/>
</dbReference>
<dbReference type="PANTHER" id="PTHR33930">
    <property type="entry name" value="ALKYL HYDROPEROXIDE REDUCTASE AHPD"/>
    <property type="match status" value="1"/>
</dbReference>
<proteinExistence type="predicted"/>
<sequence>MYKDWAKLANDLGALMRDTRKAIPETWGGFSQMAKGATTPGALDTKTKELIAVGISIANRCDGCLAFHVRSAVEAGATREEMLETVAVGLYMGGGPSAVYGSMAMEAFDQAAAGK</sequence>
<keyword evidence="3" id="KW-1185">Reference proteome</keyword>
<dbReference type="Gene3D" id="1.20.1290.10">
    <property type="entry name" value="AhpD-like"/>
    <property type="match status" value="1"/>
</dbReference>
<comment type="caution">
    <text evidence="2">The sequence shown here is derived from an EMBL/GenBank/DDBJ whole genome shotgun (WGS) entry which is preliminary data.</text>
</comment>
<dbReference type="PANTHER" id="PTHR33930:SF2">
    <property type="entry name" value="BLR3452 PROTEIN"/>
    <property type="match status" value="1"/>
</dbReference>
<feature type="domain" description="Carboxymuconolactone decarboxylase-like" evidence="1">
    <location>
        <begin position="29"/>
        <end position="101"/>
    </location>
</feature>
<dbReference type="Proteomes" id="UP000321567">
    <property type="component" value="Unassembled WGS sequence"/>
</dbReference>
<gene>
    <name evidence="2" type="ORF">ROR02_28300</name>
</gene>
<evidence type="ECO:0000313" key="2">
    <source>
        <dbReference type="EMBL" id="GEO82699.1"/>
    </source>
</evidence>
<dbReference type="InterPro" id="IPR003779">
    <property type="entry name" value="CMD-like"/>
</dbReference>
<dbReference type="AlphaFoldDB" id="A0A512HB80"/>
<dbReference type="InterPro" id="IPR029032">
    <property type="entry name" value="AhpD-like"/>
</dbReference>
<dbReference type="RefSeq" id="WP_147164727.1">
    <property type="nucleotide sequence ID" value="NZ_BJZO01000099.1"/>
</dbReference>
<accession>A0A512HB80</accession>
<evidence type="ECO:0000259" key="1">
    <source>
        <dbReference type="Pfam" id="PF02627"/>
    </source>
</evidence>
<dbReference type="InterPro" id="IPR004675">
    <property type="entry name" value="AhpD_core"/>
</dbReference>
<dbReference type="EMBL" id="BJZO01000099">
    <property type="protein sequence ID" value="GEO82699.1"/>
    <property type="molecule type" value="Genomic_DNA"/>
</dbReference>
<dbReference type="OrthoDB" id="1683318at2"/>
<evidence type="ECO:0000313" key="3">
    <source>
        <dbReference type="Proteomes" id="UP000321567"/>
    </source>
</evidence>
<dbReference type="NCBIfam" id="TIGR00778">
    <property type="entry name" value="ahpD_dom"/>
    <property type="match status" value="1"/>
</dbReference>
<dbReference type="GO" id="GO:0051920">
    <property type="term" value="F:peroxiredoxin activity"/>
    <property type="evidence" value="ECO:0007669"/>
    <property type="project" value="InterPro"/>
</dbReference>
<dbReference type="SUPFAM" id="SSF69118">
    <property type="entry name" value="AhpD-like"/>
    <property type="match status" value="1"/>
</dbReference>
<reference evidence="2 3" key="1">
    <citation type="submission" date="2019-07" db="EMBL/GenBank/DDBJ databases">
        <title>Whole genome shotgun sequence of Rhodospirillum oryzae NBRC 107573.</title>
        <authorList>
            <person name="Hosoyama A."/>
            <person name="Uohara A."/>
            <person name="Ohji S."/>
            <person name="Ichikawa N."/>
        </authorList>
    </citation>
    <scope>NUCLEOTIDE SEQUENCE [LARGE SCALE GENOMIC DNA]</scope>
    <source>
        <strain evidence="2 3">NBRC 107573</strain>
    </source>
</reference>
<protein>
    <submittedName>
        <fullName evidence="2">Alkyl hydroperoxide reductase AhpD</fullName>
    </submittedName>
</protein>
<organism evidence="2 3">
    <name type="scientific">Pararhodospirillum oryzae</name>
    <dbReference type="NCBI Taxonomy" id="478448"/>
    <lineage>
        <taxon>Bacteria</taxon>
        <taxon>Pseudomonadati</taxon>
        <taxon>Pseudomonadota</taxon>
        <taxon>Alphaproteobacteria</taxon>
        <taxon>Rhodospirillales</taxon>
        <taxon>Rhodospirillaceae</taxon>
        <taxon>Pararhodospirillum</taxon>
    </lineage>
</organism>
<name>A0A512HB80_9PROT</name>